<evidence type="ECO:0000259" key="2">
    <source>
        <dbReference type="Pfam" id="PF04773"/>
    </source>
</evidence>
<dbReference type="Proteomes" id="UP000264217">
    <property type="component" value="Unassembled WGS sequence"/>
</dbReference>
<proteinExistence type="predicted"/>
<dbReference type="RefSeq" id="WP_117389574.1">
    <property type="nucleotide sequence ID" value="NZ_QWDC01000001.1"/>
</dbReference>
<dbReference type="PANTHER" id="PTHR30273">
    <property type="entry name" value="PERIPLASMIC SIGNAL SENSOR AND SIGMA FACTOR ACTIVATOR FECR-RELATED"/>
    <property type="match status" value="1"/>
</dbReference>
<keyword evidence="1" id="KW-1133">Transmembrane helix</keyword>
<dbReference type="OrthoDB" id="643766at2"/>
<feature type="transmembrane region" description="Helical" evidence="1">
    <location>
        <begin position="83"/>
        <end position="104"/>
    </location>
</feature>
<evidence type="ECO:0000259" key="3">
    <source>
        <dbReference type="Pfam" id="PF16344"/>
    </source>
</evidence>
<dbReference type="Gene3D" id="2.60.120.1440">
    <property type="match status" value="1"/>
</dbReference>
<feature type="domain" description="Protein FecR C-terminal" evidence="3">
    <location>
        <begin position="278"/>
        <end position="346"/>
    </location>
</feature>
<dbReference type="EMBL" id="QWDC01000001">
    <property type="protein sequence ID" value="RFZ94008.1"/>
    <property type="molecule type" value="Genomic_DNA"/>
</dbReference>
<dbReference type="Pfam" id="PF04773">
    <property type="entry name" value="FecR"/>
    <property type="match status" value="1"/>
</dbReference>
<gene>
    <name evidence="4" type="ORF">D0C36_00125</name>
</gene>
<protein>
    <submittedName>
        <fullName evidence="4">FecR family protein</fullName>
    </submittedName>
</protein>
<evidence type="ECO:0000256" key="1">
    <source>
        <dbReference type="SAM" id="Phobius"/>
    </source>
</evidence>
<dbReference type="InterPro" id="IPR012373">
    <property type="entry name" value="Ferrdict_sens_TM"/>
</dbReference>
<sequence length="352" mass="39758">MKEENDIESLLIRYILKEATEAEANQVRRWIQAHPENEQYFVQLYEAWHQALPSGTDAIDTDKAYADFITERFPAPVKANKKIFKASVAFAGVAAVAIALWLFYPTNVQPDNTIKLSAARGAKRMYKLQDGTIIWLNAGSRLDISPDFNIKNRTVYLSGEAFFEIGPVKKGLPFLVKTKKFSIRDIGTKFNVKAYPEENLFEASVMQGEVSVENGELKGMGNNRIYLKEHQVLRISANDLKAPSAIQKVQNTDFEKIQVLQISPAQQINYSGWKDNVLAFDSNSLREIATVLERHYNVSIVIADERLRDIRYSGTFKNVATIDDVLGIIEENTEINYTKAGNTITITGRKNI</sequence>
<dbReference type="Pfam" id="PF16344">
    <property type="entry name" value="FecR_C"/>
    <property type="match status" value="1"/>
</dbReference>
<keyword evidence="1" id="KW-0812">Transmembrane</keyword>
<evidence type="ECO:0000313" key="5">
    <source>
        <dbReference type="Proteomes" id="UP000264217"/>
    </source>
</evidence>
<dbReference type="InterPro" id="IPR006860">
    <property type="entry name" value="FecR"/>
</dbReference>
<dbReference type="PIRSF" id="PIRSF018266">
    <property type="entry name" value="FecR"/>
    <property type="match status" value="1"/>
</dbReference>
<comment type="caution">
    <text evidence="4">The sequence shown here is derived from an EMBL/GenBank/DDBJ whole genome shotgun (WGS) entry which is preliminary data.</text>
</comment>
<reference evidence="4 5" key="1">
    <citation type="submission" date="2018-08" db="EMBL/GenBank/DDBJ databases">
        <title>Mucilaginibacter sp. MYSH2.</title>
        <authorList>
            <person name="Seo T."/>
        </authorList>
    </citation>
    <scope>NUCLEOTIDE SEQUENCE [LARGE SCALE GENOMIC DNA]</scope>
    <source>
        <strain evidence="4 5">MYSH2</strain>
    </source>
</reference>
<organism evidence="4 5">
    <name type="scientific">Mucilaginibacter conchicola</name>
    <dbReference type="NCBI Taxonomy" id="2303333"/>
    <lineage>
        <taxon>Bacteria</taxon>
        <taxon>Pseudomonadati</taxon>
        <taxon>Bacteroidota</taxon>
        <taxon>Sphingobacteriia</taxon>
        <taxon>Sphingobacteriales</taxon>
        <taxon>Sphingobacteriaceae</taxon>
        <taxon>Mucilaginibacter</taxon>
    </lineage>
</organism>
<keyword evidence="1" id="KW-0472">Membrane</keyword>
<name>A0A372NV18_9SPHI</name>
<keyword evidence="5" id="KW-1185">Reference proteome</keyword>
<feature type="domain" description="FecR protein" evidence="2">
    <location>
        <begin position="116"/>
        <end position="210"/>
    </location>
</feature>
<dbReference type="AlphaFoldDB" id="A0A372NV18"/>
<dbReference type="PANTHER" id="PTHR30273:SF2">
    <property type="entry name" value="PROTEIN FECR"/>
    <property type="match status" value="1"/>
</dbReference>
<dbReference type="Gene3D" id="3.55.50.30">
    <property type="match status" value="1"/>
</dbReference>
<dbReference type="InterPro" id="IPR032508">
    <property type="entry name" value="FecR_C"/>
</dbReference>
<evidence type="ECO:0000313" key="4">
    <source>
        <dbReference type="EMBL" id="RFZ94008.1"/>
    </source>
</evidence>
<accession>A0A372NV18</accession>
<dbReference type="GO" id="GO:0016989">
    <property type="term" value="F:sigma factor antagonist activity"/>
    <property type="evidence" value="ECO:0007669"/>
    <property type="project" value="TreeGrafter"/>
</dbReference>